<feature type="transmembrane region" description="Helical" evidence="1">
    <location>
        <begin position="26"/>
        <end position="49"/>
    </location>
</feature>
<gene>
    <name evidence="2" type="ORF">CYLTODRAFT_416809</name>
</gene>
<dbReference type="GO" id="GO:0046521">
    <property type="term" value="P:sphingoid catabolic process"/>
    <property type="evidence" value="ECO:0007669"/>
    <property type="project" value="TreeGrafter"/>
</dbReference>
<evidence type="ECO:0000256" key="1">
    <source>
        <dbReference type="SAM" id="Phobius"/>
    </source>
</evidence>
<evidence type="ECO:0000313" key="3">
    <source>
        <dbReference type="Proteomes" id="UP000054007"/>
    </source>
</evidence>
<evidence type="ECO:0000313" key="2">
    <source>
        <dbReference type="EMBL" id="KIY73785.1"/>
    </source>
</evidence>
<keyword evidence="1" id="KW-0812">Transmembrane</keyword>
<keyword evidence="1" id="KW-1133">Transmembrane helix</keyword>
<dbReference type="PANTHER" id="PTHR28026">
    <property type="entry name" value="DUF962 DOMAIN PROTEIN (AFU_ORTHOLOGUE AFUA_8G05310)"/>
    <property type="match status" value="1"/>
</dbReference>
<proteinExistence type="predicted"/>
<protein>
    <submittedName>
        <fullName evidence="2">DUF962-domain-containing protein</fullName>
    </submittedName>
</protein>
<dbReference type="InterPro" id="IPR009305">
    <property type="entry name" value="Mpo1-like"/>
</dbReference>
<sequence length="230" mass="25878">MAKASIFDIDKQFTFYGAYHANPVNVAVHITFVPILLWTGFVIGAHVPWDEWGLPSYHKIFFDQSFTNPLALIPFVEGLVNRNVQLTAAFDLNWSSVVALSMLSFWYTLEPLAAFLYTPLMASMTLTSLGYSHQEGHLKPAVIIHIVSWIMQVLAHQIFEGRAPALLDNLVQAIALAPFFVFLEVLYMLGYKPALHKRIQNEIGKEITRVRKAEGSKRRATEAAVSSKND</sequence>
<feature type="transmembrane region" description="Helical" evidence="1">
    <location>
        <begin position="170"/>
        <end position="189"/>
    </location>
</feature>
<dbReference type="AlphaFoldDB" id="A0A0D7BU75"/>
<keyword evidence="3" id="KW-1185">Reference proteome</keyword>
<dbReference type="Proteomes" id="UP000054007">
    <property type="component" value="Unassembled WGS sequence"/>
</dbReference>
<dbReference type="EMBL" id="KN880434">
    <property type="protein sequence ID" value="KIY73785.1"/>
    <property type="molecule type" value="Genomic_DNA"/>
</dbReference>
<dbReference type="PANTHER" id="PTHR28026:SF9">
    <property type="entry name" value="2-HYDROXY-PALMITIC ACID DIOXYGENASE MPO1"/>
    <property type="match status" value="1"/>
</dbReference>
<keyword evidence="1" id="KW-0472">Membrane</keyword>
<dbReference type="GO" id="GO:0005783">
    <property type="term" value="C:endoplasmic reticulum"/>
    <property type="evidence" value="ECO:0007669"/>
    <property type="project" value="TreeGrafter"/>
</dbReference>
<organism evidence="2 3">
    <name type="scientific">Cylindrobasidium torrendii FP15055 ss-10</name>
    <dbReference type="NCBI Taxonomy" id="1314674"/>
    <lineage>
        <taxon>Eukaryota</taxon>
        <taxon>Fungi</taxon>
        <taxon>Dikarya</taxon>
        <taxon>Basidiomycota</taxon>
        <taxon>Agaricomycotina</taxon>
        <taxon>Agaricomycetes</taxon>
        <taxon>Agaricomycetidae</taxon>
        <taxon>Agaricales</taxon>
        <taxon>Marasmiineae</taxon>
        <taxon>Physalacriaceae</taxon>
        <taxon>Cylindrobasidium</taxon>
    </lineage>
</organism>
<dbReference type="OrthoDB" id="2124888at2759"/>
<reference evidence="2 3" key="1">
    <citation type="journal article" date="2015" name="Fungal Genet. Biol.">
        <title>Evolution of novel wood decay mechanisms in Agaricales revealed by the genome sequences of Fistulina hepatica and Cylindrobasidium torrendii.</title>
        <authorList>
            <person name="Floudas D."/>
            <person name="Held B.W."/>
            <person name="Riley R."/>
            <person name="Nagy L.G."/>
            <person name="Koehler G."/>
            <person name="Ransdell A.S."/>
            <person name="Younus H."/>
            <person name="Chow J."/>
            <person name="Chiniquy J."/>
            <person name="Lipzen A."/>
            <person name="Tritt A."/>
            <person name="Sun H."/>
            <person name="Haridas S."/>
            <person name="LaButti K."/>
            <person name="Ohm R.A."/>
            <person name="Kues U."/>
            <person name="Blanchette R.A."/>
            <person name="Grigoriev I.V."/>
            <person name="Minto R.E."/>
            <person name="Hibbett D.S."/>
        </authorList>
    </citation>
    <scope>NUCLEOTIDE SEQUENCE [LARGE SCALE GENOMIC DNA]</scope>
    <source>
        <strain evidence="2 3">FP15055 ss-10</strain>
    </source>
</reference>
<dbReference type="GO" id="GO:0016020">
    <property type="term" value="C:membrane"/>
    <property type="evidence" value="ECO:0007669"/>
    <property type="project" value="GOC"/>
</dbReference>
<feature type="transmembrane region" description="Helical" evidence="1">
    <location>
        <begin position="138"/>
        <end position="158"/>
    </location>
</feature>
<dbReference type="Pfam" id="PF06127">
    <property type="entry name" value="Mpo1-like"/>
    <property type="match status" value="1"/>
</dbReference>
<accession>A0A0D7BU75</accession>
<name>A0A0D7BU75_9AGAR</name>